<dbReference type="PROSITE" id="PS00059">
    <property type="entry name" value="ADH_ZINC"/>
    <property type="match status" value="1"/>
</dbReference>
<evidence type="ECO:0000256" key="5">
    <source>
        <dbReference type="ARBA" id="ARBA00023002"/>
    </source>
</evidence>
<dbReference type="Pfam" id="PF00107">
    <property type="entry name" value="ADH_zinc_N"/>
    <property type="match status" value="1"/>
</dbReference>
<evidence type="ECO:0000313" key="10">
    <source>
        <dbReference type="Proteomes" id="UP000436989"/>
    </source>
</evidence>
<organism evidence="9 10">
    <name type="scientific">Kocuria sediminis</name>
    <dbReference type="NCBI Taxonomy" id="1038857"/>
    <lineage>
        <taxon>Bacteria</taxon>
        <taxon>Bacillati</taxon>
        <taxon>Actinomycetota</taxon>
        <taxon>Actinomycetes</taxon>
        <taxon>Micrococcales</taxon>
        <taxon>Micrococcaceae</taxon>
        <taxon>Kocuria</taxon>
    </lineage>
</organism>
<dbReference type="CDD" id="cd05285">
    <property type="entry name" value="sorbitol_DH"/>
    <property type="match status" value="1"/>
</dbReference>
<comment type="cofactor">
    <cofactor evidence="1 6">
        <name>Zn(2+)</name>
        <dbReference type="ChEBI" id="CHEBI:29105"/>
    </cofactor>
</comment>
<evidence type="ECO:0000256" key="2">
    <source>
        <dbReference type="ARBA" id="ARBA00008072"/>
    </source>
</evidence>
<evidence type="ECO:0000259" key="8">
    <source>
        <dbReference type="SMART" id="SM00829"/>
    </source>
</evidence>
<dbReference type="InterPro" id="IPR036291">
    <property type="entry name" value="NAD(P)-bd_dom_sf"/>
</dbReference>
<dbReference type="GO" id="GO:0016616">
    <property type="term" value="F:oxidoreductase activity, acting on the CH-OH group of donors, NAD or NADP as acceptor"/>
    <property type="evidence" value="ECO:0007669"/>
    <property type="project" value="InterPro"/>
</dbReference>
<evidence type="ECO:0000256" key="4">
    <source>
        <dbReference type="ARBA" id="ARBA00022833"/>
    </source>
</evidence>
<feature type="compositionally biased region" description="Low complexity" evidence="7">
    <location>
        <begin position="1"/>
        <end position="21"/>
    </location>
</feature>
<feature type="domain" description="Enoyl reductase (ER)" evidence="8">
    <location>
        <begin position="24"/>
        <end position="360"/>
    </location>
</feature>
<evidence type="ECO:0000256" key="1">
    <source>
        <dbReference type="ARBA" id="ARBA00001947"/>
    </source>
</evidence>
<dbReference type="Proteomes" id="UP000436989">
    <property type="component" value="Unassembled WGS sequence"/>
</dbReference>
<dbReference type="InterPro" id="IPR020843">
    <property type="entry name" value="ER"/>
</dbReference>
<comment type="similarity">
    <text evidence="2 6">Belongs to the zinc-containing alcohol dehydrogenase family.</text>
</comment>
<dbReference type="Pfam" id="PF08240">
    <property type="entry name" value="ADH_N"/>
    <property type="match status" value="1"/>
</dbReference>
<dbReference type="GO" id="GO:0008270">
    <property type="term" value="F:zinc ion binding"/>
    <property type="evidence" value="ECO:0007669"/>
    <property type="project" value="InterPro"/>
</dbReference>
<dbReference type="InterPro" id="IPR045306">
    <property type="entry name" value="SDH-like"/>
</dbReference>
<dbReference type="InterPro" id="IPR002328">
    <property type="entry name" value="ADH_Zn_CS"/>
</dbReference>
<feature type="region of interest" description="Disordered" evidence="7">
    <location>
        <begin position="1"/>
        <end position="24"/>
    </location>
</feature>
<comment type="caution">
    <text evidence="9">The sequence shown here is derived from an EMBL/GenBank/DDBJ whole genome shotgun (WGS) entry which is preliminary data.</text>
</comment>
<dbReference type="InterPro" id="IPR011032">
    <property type="entry name" value="GroES-like_sf"/>
</dbReference>
<keyword evidence="10" id="KW-1185">Reference proteome</keyword>
<dbReference type="RefSeq" id="WP_156268849.1">
    <property type="nucleotide sequence ID" value="NZ_WOGU01000005.1"/>
</dbReference>
<reference evidence="9 10" key="1">
    <citation type="submission" date="2019-12" db="EMBL/GenBank/DDBJ databases">
        <authorList>
            <person name="Shi Y."/>
        </authorList>
    </citation>
    <scope>NUCLEOTIDE SEQUENCE [LARGE SCALE GENOMIC DNA]</scope>
    <source>
        <strain evidence="9 10">JCM 17929</strain>
    </source>
</reference>
<accession>A0A6N8GIY8</accession>
<dbReference type="AlphaFoldDB" id="A0A6N8GIY8"/>
<dbReference type="SMART" id="SM00829">
    <property type="entry name" value="PKS_ER"/>
    <property type="match status" value="1"/>
</dbReference>
<dbReference type="Gene3D" id="3.90.180.10">
    <property type="entry name" value="Medium-chain alcohol dehydrogenases, catalytic domain"/>
    <property type="match status" value="1"/>
</dbReference>
<dbReference type="InterPro" id="IPR013149">
    <property type="entry name" value="ADH-like_C"/>
</dbReference>
<name>A0A6N8GIY8_9MICC</name>
<keyword evidence="5" id="KW-0560">Oxidoreductase</keyword>
<dbReference type="EMBL" id="WOGU01000005">
    <property type="protein sequence ID" value="MUN63086.1"/>
    <property type="molecule type" value="Genomic_DNA"/>
</dbReference>
<evidence type="ECO:0000313" key="9">
    <source>
        <dbReference type="EMBL" id="MUN63086.1"/>
    </source>
</evidence>
<protein>
    <submittedName>
        <fullName evidence="9">Alcohol dehydrogenase catalytic domain-containing protein</fullName>
    </submittedName>
</protein>
<dbReference type="SUPFAM" id="SSF50129">
    <property type="entry name" value="GroES-like"/>
    <property type="match status" value="1"/>
</dbReference>
<dbReference type="Gene3D" id="3.40.50.720">
    <property type="entry name" value="NAD(P)-binding Rossmann-like Domain"/>
    <property type="match status" value="1"/>
</dbReference>
<dbReference type="InterPro" id="IPR013154">
    <property type="entry name" value="ADH-like_N"/>
</dbReference>
<proteinExistence type="inferred from homology"/>
<dbReference type="SUPFAM" id="SSF51735">
    <property type="entry name" value="NAD(P)-binding Rossmann-fold domains"/>
    <property type="match status" value="1"/>
</dbReference>
<keyword evidence="4 6" id="KW-0862">Zinc</keyword>
<sequence length="371" mass="38937">MNPTTLTTTSPATTAPKTSNTQESPMDAVVLERQHEIQVRPVPGLRPVGPGEVRIGVHTVGICGSDVHYFTHGRIGPYVVEAPMVLGHEASGTVLEVGEGVEHLAVGDRVCMEPGIPNPRSRAARLGMYNVDPDVQFWATPPVDGCLQPEIIHPADFTYKLPEQLSLEEGALVEPFAVAVHAVTKAGLAPGDVVVVVGAGTIGVLTAIAAAASGASRVYISDVAPEKFAKIEAYPTIHAVDVSRQDLGEVVREATDGWGADVVFEASGSPHAFGNLWEIPAPGGTVVLIGIPVDPVPLDVAAAQARELRIETVFRYANSYQRAIELAASPAVDLGALISATYSFEEAVAAFERGAEGRPTDTKIQIRVAGA</sequence>
<evidence type="ECO:0000256" key="3">
    <source>
        <dbReference type="ARBA" id="ARBA00022723"/>
    </source>
</evidence>
<gene>
    <name evidence="9" type="ORF">GMA12_08025</name>
</gene>
<evidence type="ECO:0000256" key="7">
    <source>
        <dbReference type="SAM" id="MobiDB-lite"/>
    </source>
</evidence>
<evidence type="ECO:0000256" key="6">
    <source>
        <dbReference type="RuleBase" id="RU361277"/>
    </source>
</evidence>
<dbReference type="PANTHER" id="PTHR43161">
    <property type="entry name" value="SORBITOL DEHYDROGENASE"/>
    <property type="match status" value="1"/>
</dbReference>
<dbReference type="PANTHER" id="PTHR43161:SF9">
    <property type="entry name" value="SORBITOL DEHYDROGENASE"/>
    <property type="match status" value="1"/>
</dbReference>
<keyword evidence="3 6" id="KW-0479">Metal-binding</keyword>